<dbReference type="AlphaFoldDB" id="A0A0F8YP14"/>
<dbReference type="EMBL" id="LAZR01065283">
    <property type="protein sequence ID" value="KKK55869.1"/>
    <property type="molecule type" value="Genomic_DNA"/>
</dbReference>
<evidence type="ECO:0000313" key="1">
    <source>
        <dbReference type="EMBL" id="KKK55869.1"/>
    </source>
</evidence>
<protein>
    <submittedName>
        <fullName evidence="1">Uncharacterized protein</fullName>
    </submittedName>
</protein>
<comment type="caution">
    <text evidence="1">The sequence shown here is derived from an EMBL/GenBank/DDBJ whole genome shotgun (WGS) entry which is preliminary data.</text>
</comment>
<proteinExistence type="predicted"/>
<organism evidence="1">
    <name type="scientific">marine sediment metagenome</name>
    <dbReference type="NCBI Taxonomy" id="412755"/>
    <lineage>
        <taxon>unclassified sequences</taxon>
        <taxon>metagenomes</taxon>
        <taxon>ecological metagenomes</taxon>
    </lineage>
</organism>
<accession>A0A0F8YP14</accession>
<gene>
    <name evidence="1" type="ORF">LCGC14_3070240</name>
</gene>
<sequence length="74" mass="8302">MKEIKTLMQQLREYPNNFFVHPGTLYPIKDGLKDGHTDFTSDRPIKNGLVVCNHLGEEQGFIETGGKEGVVIEA</sequence>
<name>A0A0F8YP14_9ZZZZ</name>
<reference evidence="1" key="1">
    <citation type="journal article" date="2015" name="Nature">
        <title>Complex archaea that bridge the gap between prokaryotes and eukaryotes.</title>
        <authorList>
            <person name="Spang A."/>
            <person name="Saw J.H."/>
            <person name="Jorgensen S.L."/>
            <person name="Zaremba-Niedzwiedzka K."/>
            <person name="Martijn J."/>
            <person name="Lind A.E."/>
            <person name="van Eijk R."/>
            <person name="Schleper C."/>
            <person name="Guy L."/>
            <person name="Ettema T.J."/>
        </authorList>
    </citation>
    <scope>NUCLEOTIDE SEQUENCE</scope>
</reference>